<feature type="domain" description="HAT C-terminal dimerisation" evidence="2">
    <location>
        <begin position="199"/>
        <end position="267"/>
    </location>
</feature>
<name>A0A2P4NZL9_RHIID</name>
<evidence type="ECO:0000313" key="4">
    <source>
        <dbReference type="EMBL" id="POG58567.1"/>
    </source>
</evidence>
<accession>A0A2P4NZL9</accession>
<dbReference type="PANTHER" id="PTHR23272">
    <property type="entry name" value="BED FINGER-RELATED"/>
    <property type="match status" value="1"/>
</dbReference>
<gene>
    <name evidence="4" type="ORF">GLOIN_2v1790211</name>
</gene>
<dbReference type="EMBL" id="AUPC02000519">
    <property type="protein sequence ID" value="POG58567.1"/>
    <property type="molecule type" value="Genomic_DNA"/>
</dbReference>
<comment type="caution">
    <text evidence="4">The sequence shown here is derived from an EMBL/GenBank/DDBJ whole genome shotgun (WGS) entry which is preliminary data.</text>
</comment>
<keyword evidence="5" id="KW-1185">Reference proteome</keyword>
<dbReference type="GO" id="GO:0046983">
    <property type="term" value="F:protein dimerization activity"/>
    <property type="evidence" value="ECO:0007669"/>
    <property type="project" value="InterPro"/>
</dbReference>
<dbReference type="Proteomes" id="UP000018888">
    <property type="component" value="Unassembled WGS sequence"/>
</dbReference>
<protein>
    <submittedName>
        <fullName evidence="4">Ribonuclease H-like domain-containing protein</fullName>
    </submittedName>
</protein>
<proteinExistence type="predicted"/>
<evidence type="ECO:0000259" key="2">
    <source>
        <dbReference type="Pfam" id="PF05699"/>
    </source>
</evidence>
<feature type="region of interest" description="Disordered" evidence="1">
    <location>
        <begin position="68"/>
        <end position="89"/>
    </location>
</feature>
<dbReference type="InterPro" id="IPR012337">
    <property type="entry name" value="RNaseH-like_sf"/>
</dbReference>
<dbReference type="VEuPathDB" id="FungiDB:RhiirFUN_000643"/>
<feature type="compositionally biased region" description="Acidic residues" evidence="1">
    <location>
        <begin position="68"/>
        <end position="82"/>
    </location>
</feature>
<reference evidence="4 5" key="1">
    <citation type="journal article" date="2013" name="Proc. Natl. Acad. Sci. U.S.A.">
        <title>Genome of an arbuscular mycorrhizal fungus provides insight into the oldest plant symbiosis.</title>
        <authorList>
            <person name="Tisserant E."/>
            <person name="Malbreil M."/>
            <person name="Kuo A."/>
            <person name="Kohler A."/>
            <person name="Symeonidi A."/>
            <person name="Balestrini R."/>
            <person name="Charron P."/>
            <person name="Duensing N."/>
            <person name="Frei Dit Frey N."/>
            <person name="Gianinazzi-Pearson V."/>
            <person name="Gilbert L.B."/>
            <person name="Handa Y."/>
            <person name="Herr J.R."/>
            <person name="Hijri M."/>
            <person name="Koul R."/>
            <person name="Kawaguchi M."/>
            <person name="Krajinski F."/>
            <person name="Lammers P.J."/>
            <person name="Masclaux F.G."/>
            <person name="Murat C."/>
            <person name="Morin E."/>
            <person name="Ndikumana S."/>
            <person name="Pagni M."/>
            <person name="Petitpierre D."/>
            <person name="Requena N."/>
            <person name="Rosikiewicz P."/>
            <person name="Riley R."/>
            <person name="Saito K."/>
            <person name="San Clemente H."/>
            <person name="Shapiro H."/>
            <person name="van Tuinen D."/>
            <person name="Becard G."/>
            <person name="Bonfante P."/>
            <person name="Paszkowski U."/>
            <person name="Shachar-Hill Y.Y."/>
            <person name="Tuskan G.A."/>
            <person name="Young P.W."/>
            <person name="Sanders I.R."/>
            <person name="Henrissat B."/>
            <person name="Rensing S.A."/>
            <person name="Grigoriev I.V."/>
            <person name="Corradi N."/>
            <person name="Roux C."/>
            <person name="Martin F."/>
        </authorList>
    </citation>
    <scope>NUCLEOTIDE SEQUENCE [LARGE SCALE GENOMIC DNA]</scope>
    <source>
        <strain evidence="4 5">DAOM 197198</strain>
    </source>
</reference>
<evidence type="ECO:0000313" key="5">
    <source>
        <dbReference type="Proteomes" id="UP000018888"/>
    </source>
</evidence>
<dbReference type="Pfam" id="PF14372">
    <property type="entry name" value="hAT-like_RNase-H"/>
    <property type="match status" value="1"/>
</dbReference>
<dbReference type="SUPFAM" id="SSF53098">
    <property type="entry name" value="Ribonuclease H-like"/>
    <property type="match status" value="1"/>
</dbReference>
<feature type="domain" description="hAT-like transposase RNase-H fold" evidence="3">
    <location>
        <begin position="83"/>
        <end position="140"/>
    </location>
</feature>
<evidence type="ECO:0000259" key="3">
    <source>
        <dbReference type="Pfam" id="PF14372"/>
    </source>
</evidence>
<dbReference type="AlphaFoldDB" id="A0A2P4NZL9"/>
<reference evidence="4 5" key="2">
    <citation type="journal article" date="2018" name="New Phytol.">
        <title>High intraspecific genome diversity in the model arbuscular mycorrhizal symbiont Rhizophagus irregularis.</title>
        <authorList>
            <person name="Chen E.C.H."/>
            <person name="Morin E."/>
            <person name="Beaudet D."/>
            <person name="Noel J."/>
            <person name="Yildirir G."/>
            <person name="Ndikumana S."/>
            <person name="Charron P."/>
            <person name="St-Onge C."/>
            <person name="Giorgi J."/>
            <person name="Kruger M."/>
            <person name="Marton T."/>
            <person name="Ropars J."/>
            <person name="Grigoriev I.V."/>
            <person name="Hainaut M."/>
            <person name="Henrissat B."/>
            <person name="Roux C."/>
            <person name="Martin F."/>
            <person name="Corradi N."/>
        </authorList>
    </citation>
    <scope>NUCLEOTIDE SEQUENCE [LARGE SCALE GENOMIC DNA]</scope>
    <source>
        <strain evidence="4 5">DAOM 197198</strain>
    </source>
</reference>
<organism evidence="4 5">
    <name type="scientific">Rhizophagus irregularis (strain DAOM 181602 / DAOM 197198 / MUCL 43194)</name>
    <name type="common">Arbuscular mycorrhizal fungus</name>
    <name type="synonym">Glomus intraradices</name>
    <dbReference type="NCBI Taxonomy" id="747089"/>
    <lineage>
        <taxon>Eukaryota</taxon>
        <taxon>Fungi</taxon>
        <taxon>Fungi incertae sedis</taxon>
        <taxon>Mucoromycota</taxon>
        <taxon>Glomeromycotina</taxon>
        <taxon>Glomeromycetes</taxon>
        <taxon>Glomerales</taxon>
        <taxon>Glomeraceae</taxon>
        <taxon>Rhizophagus</taxon>
    </lineage>
</organism>
<dbReference type="GO" id="GO:0003677">
    <property type="term" value="F:DNA binding"/>
    <property type="evidence" value="ECO:0007669"/>
    <property type="project" value="InterPro"/>
</dbReference>
<dbReference type="InterPro" id="IPR025525">
    <property type="entry name" value="hAT-like_transposase_RNase-H"/>
</dbReference>
<dbReference type="Pfam" id="PF05699">
    <property type="entry name" value="Dimer_Tnp_hAT"/>
    <property type="match status" value="1"/>
</dbReference>
<evidence type="ECO:0000256" key="1">
    <source>
        <dbReference type="SAM" id="MobiDB-lite"/>
    </source>
</evidence>
<sequence length="276" mass="32255">MIFYLKNFAIIDDEWTKLKKVKLFLKKFKEITVLISGSSYPTLSMIILLYNPLINHMEYYMFEDENVNEDEDENEGDDENGSVDEKSTIKKAATNSREKLLQYYNKTNDACVIVTILDPRLKMEYYNNETWNDDQKKEIREKFLNIYNSTYSNPNSSSTLSNSLNNEYKNSITSKVFKRKHTQKIDEFQVHLLSPVCDESVDPLQWWKVNQTQFPRLSKMAMDYLAIPSTSVPSEECFSISKNLITDKRNKLAGKTIKSCMCLKSWFSSSLSDLFE</sequence>
<dbReference type="InterPro" id="IPR008906">
    <property type="entry name" value="HATC_C_dom"/>
</dbReference>